<keyword evidence="1" id="KW-1133">Transmembrane helix</keyword>
<dbReference type="RefSeq" id="WP_055658809.1">
    <property type="nucleotide sequence ID" value="NZ_CABIXC010000016.1"/>
</dbReference>
<dbReference type="AlphaFoldDB" id="A0A174JPV5"/>
<evidence type="ECO:0008006" key="4">
    <source>
        <dbReference type="Google" id="ProtNLM"/>
    </source>
</evidence>
<gene>
    <name evidence="2" type="ORF">ERS852407_04671</name>
</gene>
<reference evidence="2 3" key="1">
    <citation type="submission" date="2015-09" db="EMBL/GenBank/DDBJ databases">
        <authorList>
            <consortium name="Pathogen Informatics"/>
        </authorList>
    </citation>
    <scope>NUCLEOTIDE SEQUENCE [LARGE SCALE GENOMIC DNA]</scope>
    <source>
        <strain evidence="2 3">2789STDY5608850</strain>
    </source>
</reference>
<organism evidence="2 3">
    <name type="scientific">Hungatella hathewayi</name>
    <dbReference type="NCBI Taxonomy" id="154046"/>
    <lineage>
        <taxon>Bacteria</taxon>
        <taxon>Bacillati</taxon>
        <taxon>Bacillota</taxon>
        <taxon>Clostridia</taxon>
        <taxon>Lachnospirales</taxon>
        <taxon>Lachnospiraceae</taxon>
        <taxon>Hungatella</taxon>
    </lineage>
</organism>
<evidence type="ECO:0000256" key="1">
    <source>
        <dbReference type="SAM" id="Phobius"/>
    </source>
</evidence>
<dbReference type="Proteomes" id="UP000095651">
    <property type="component" value="Unassembled WGS sequence"/>
</dbReference>
<feature type="transmembrane region" description="Helical" evidence="1">
    <location>
        <begin position="5"/>
        <end position="22"/>
    </location>
</feature>
<dbReference type="Gene3D" id="1.25.40.10">
    <property type="entry name" value="Tetratricopeptide repeat domain"/>
    <property type="match status" value="1"/>
</dbReference>
<keyword evidence="1" id="KW-0812">Transmembrane</keyword>
<protein>
    <recommendedName>
        <fullName evidence="4">Tetratricopeptide repeat protein</fullName>
    </recommendedName>
</protein>
<evidence type="ECO:0000313" key="2">
    <source>
        <dbReference type="EMBL" id="CUP00651.1"/>
    </source>
</evidence>
<sequence length="294" mass="34832">MLINTVKNVIYIVFCFISTIYLSEMELLAAFLLFFAIPVLIEGWLNRYERKGRRKSRKRNYDEAILYFRKSYAFYGRHAWTEVCRCWCWPFRKKNTGQEAAVAQMLLCYLNLGQRSKALECRKELQERWPEGLTGSEDFSFLEVLEDGNYQEFQRENEEQVTAALSGLLNPGEKLELCFYGITDRRGKKGRRWKKRPCFVGLSGSDLFIAVLKRPSMEETAWTERYSLDVRHVKEKVRFSDWCIFEILCVNGDRLRIQCLKMLAANQYAGQEENVRRFEDALRRLEIRPNERSI</sequence>
<accession>A0A174JPV5</accession>
<feature type="transmembrane region" description="Helical" evidence="1">
    <location>
        <begin position="28"/>
        <end position="45"/>
    </location>
</feature>
<keyword evidence="1" id="KW-0472">Membrane</keyword>
<dbReference type="SUPFAM" id="SSF48452">
    <property type="entry name" value="TPR-like"/>
    <property type="match status" value="1"/>
</dbReference>
<proteinExistence type="predicted"/>
<dbReference type="EMBL" id="CYZE01000016">
    <property type="protein sequence ID" value="CUP00651.1"/>
    <property type="molecule type" value="Genomic_DNA"/>
</dbReference>
<evidence type="ECO:0000313" key="3">
    <source>
        <dbReference type="Proteomes" id="UP000095651"/>
    </source>
</evidence>
<dbReference type="InterPro" id="IPR011990">
    <property type="entry name" value="TPR-like_helical_dom_sf"/>
</dbReference>
<name>A0A174JPV5_9FIRM</name>